<dbReference type="KEGG" id="cbw:RR42_s2670"/>
<dbReference type="PANTHER" id="PTHR32347:SF23">
    <property type="entry name" value="BLL5650 PROTEIN"/>
    <property type="match status" value="1"/>
</dbReference>
<dbReference type="InterPro" id="IPR050465">
    <property type="entry name" value="UPF0194_transport"/>
</dbReference>
<dbReference type="EMBL" id="CP010537">
    <property type="protein sequence ID" value="AJG24252.1"/>
    <property type="molecule type" value="Genomic_DNA"/>
</dbReference>
<name>A0A0C4YEU3_9BURK</name>
<keyword evidence="3" id="KW-1133">Transmembrane helix</keyword>
<dbReference type="Proteomes" id="UP000031843">
    <property type="component" value="Chromosome secondary"/>
</dbReference>
<accession>A0A0C4YEU3</accession>
<dbReference type="SUPFAM" id="SSF111369">
    <property type="entry name" value="HlyD-like secretion proteins"/>
    <property type="match status" value="1"/>
</dbReference>
<proteinExistence type="predicted"/>
<sequence length="447" mass="48609">MTQGADAPTAVAPLLALLQLERRAREAQSVEALGFVMANETLSLVPYRQAAVWLESGLGQVSAVSGLPQVDPNAPYLQWLTQLCRGLAHAHADTTPVDAGAAPAKTSADWADWLPAHALWLPLKDQLGRRDGALLLAREAPFTEHELAVLAEVTHAYGHALAAFRPAQPLGQRLKAMLRPGRTRRRVLLGLLVVCLIPMRLTVLAPAEVSARDPFLVRAPLDGVIERVYVQPNQPVPQGAPLFSLDTVALQTRRAVAERAYDTAQETYRQSAQMAVTDDESRLKMAQTRGELDQKALELDYTARQLARVQVKAEREGVAVFGDVNDWQGKAVTIGEKVLLLADPAKVELTAQMPVAEQVSIQAGDTITFYPDANPTQAFDARIISVSYAAAETDGGVLAYRVRASFAAKDLPRLGLRGTARLSAGWVPFLYHALRRPLTVARQWIGI</sequence>
<keyword evidence="3" id="KW-0472">Membrane</keyword>
<evidence type="ECO:0000256" key="3">
    <source>
        <dbReference type="SAM" id="Phobius"/>
    </source>
</evidence>
<keyword evidence="2" id="KW-0175">Coiled coil</keyword>
<gene>
    <name evidence="4" type="ORF">RR42_s2670</name>
</gene>
<feature type="transmembrane region" description="Helical" evidence="3">
    <location>
        <begin position="187"/>
        <end position="207"/>
    </location>
</feature>
<dbReference type="PANTHER" id="PTHR32347">
    <property type="entry name" value="EFFLUX SYSTEM COMPONENT YKNX-RELATED"/>
    <property type="match status" value="1"/>
</dbReference>
<protein>
    <submittedName>
        <fullName evidence="4">Membrane-fusion protein</fullName>
    </submittedName>
</protein>
<dbReference type="AlphaFoldDB" id="A0A0C4YEU3"/>
<dbReference type="STRING" id="68895.RR42_s2670"/>
<evidence type="ECO:0000256" key="1">
    <source>
        <dbReference type="ARBA" id="ARBA00004196"/>
    </source>
</evidence>
<dbReference type="OrthoDB" id="9763546at2"/>
<dbReference type="Gene3D" id="2.40.30.170">
    <property type="match status" value="1"/>
</dbReference>
<organism evidence="4 5">
    <name type="scientific">Cupriavidus basilensis</name>
    <dbReference type="NCBI Taxonomy" id="68895"/>
    <lineage>
        <taxon>Bacteria</taxon>
        <taxon>Pseudomonadati</taxon>
        <taxon>Pseudomonadota</taxon>
        <taxon>Betaproteobacteria</taxon>
        <taxon>Burkholderiales</taxon>
        <taxon>Burkholderiaceae</taxon>
        <taxon>Cupriavidus</taxon>
    </lineage>
</organism>
<comment type="subcellular location">
    <subcellularLocation>
        <location evidence="1">Cell envelope</location>
    </subcellularLocation>
</comment>
<evidence type="ECO:0000313" key="4">
    <source>
        <dbReference type="EMBL" id="AJG24252.1"/>
    </source>
</evidence>
<dbReference type="RefSeq" id="WP_052495147.1">
    <property type="nucleotide sequence ID" value="NZ_CP010537.1"/>
</dbReference>
<reference evidence="4 5" key="1">
    <citation type="journal article" date="2015" name="Genome Announc.">
        <title>Complete Genome Sequence of Cupriavidus basilensis 4G11, Isolated from the Oak Ridge Field Research Center Site.</title>
        <authorList>
            <person name="Ray J."/>
            <person name="Waters R.J."/>
            <person name="Skerker J.M."/>
            <person name="Kuehl J.V."/>
            <person name="Price M.N."/>
            <person name="Huang J."/>
            <person name="Chakraborty R."/>
            <person name="Arkin A.P."/>
            <person name="Deutschbauer A."/>
        </authorList>
    </citation>
    <scope>NUCLEOTIDE SEQUENCE [LARGE SCALE GENOMIC DNA]</scope>
    <source>
        <strain evidence="4">4G11</strain>
    </source>
</reference>
<dbReference type="Gene3D" id="2.40.50.100">
    <property type="match status" value="1"/>
</dbReference>
<keyword evidence="5" id="KW-1185">Reference proteome</keyword>
<evidence type="ECO:0000313" key="5">
    <source>
        <dbReference type="Proteomes" id="UP000031843"/>
    </source>
</evidence>
<keyword evidence="3" id="KW-0812">Transmembrane</keyword>
<evidence type="ECO:0000256" key="2">
    <source>
        <dbReference type="ARBA" id="ARBA00023054"/>
    </source>
</evidence>
<dbReference type="GO" id="GO:0030313">
    <property type="term" value="C:cell envelope"/>
    <property type="evidence" value="ECO:0007669"/>
    <property type="project" value="UniProtKB-SubCell"/>
</dbReference>